<dbReference type="GO" id="GO:0003676">
    <property type="term" value="F:nucleic acid binding"/>
    <property type="evidence" value="ECO:0007669"/>
    <property type="project" value="InterPro"/>
</dbReference>
<dbReference type="InterPro" id="IPR012340">
    <property type="entry name" value="NA-bd_OB-fold"/>
</dbReference>
<keyword evidence="3" id="KW-1185">Reference proteome</keyword>
<dbReference type="AlphaFoldDB" id="A0A067N1V8"/>
<sequence length="68" mass="7366">MLCTIGYGFIENDDGSADAFFQFTVVDGPQTLNEDQRVESGIGDGPNGPVATEVTFVQAWTVWRNPAI</sequence>
<dbReference type="HOGENOM" id="CLU_2793662_0_0_1"/>
<dbReference type="Pfam" id="PF00313">
    <property type="entry name" value="CSD"/>
    <property type="match status" value="1"/>
</dbReference>
<evidence type="ECO:0000313" key="2">
    <source>
        <dbReference type="EMBL" id="KDQ18142.1"/>
    </source>
</evidence>
<accession>A0A067N1V8</accession>
<dbReference type="EMBL" id="KL198022">
    <property type="protein sequence ID" value="KDQ18142.1"/>
    <property type="molecule type" value="Genomic_DNA"/>
</dbReference>
<dbReference type="SUPFAM" id="SSF50249">
    <property type="entry name" value="Nucleic acid-binding proteins"/>
    <property type="match status" value="1"/>
</dbReference>
<gene>
    <name evidence="2" type="ORF">BOTBODRAFT_29477</name>
</gene>
<name>A0A067N1V8_BOTB1</name>
<reference evidence="3" key="1">
    <citation type="journal article" date="2014" name="Proc. Natl. Acad. Sci. U.S.A.">
        <title>Extensive sampling of basidiomycete genomes demonstrates inadequacy of the white-rot/brown-rot paradigm for wood decay fungi.</title>
        <authorList>
            <person name="Riley R."/>
            <person name="Salamov A.A."/>
            <person name="Brown D.W."/>
            <person name="Nagy L.G."/>
            <person name="Floudas D."/>
            <person name="Held B.W."/>
            <person name="Levasseur A."/>
            <person name="Lombard V."/>
            <person name="Morin E."/>
            <person name="Otillar R."/>
            <person name="Lindquist E.A."/>
            <person name="Sun H."/>
            <person name="LaButti K.M."/>
            <person name="Schmutz J."/>
            <person name="Jabbour D."/>
            <person name="Luo H."/>
            <person name="Baker S.E."/>
            <person name="Pisabarro A.G."/>
            <person name="Walton J.D."/>
            <person name="Blanchette R.A."/>
            <person name="Henrissat B."/>
            <person name="Martin F."/>
            <person name="Cullen D."/>
            <person name="Hibbett D.S."/>
            <person name="Grigoriev I.V."/>
        </authorList>
    </citation>
    <scope>NUCLEOTIDE SEQUENCE [LARGE SCALE GENOMIC DNA]</scope>
    <source>
        <strain evidence="3">FD-172 SS1</strain>
    </source>
</reference>
<protein>
    <recommendedName>
        <fullName evidence="1">CSD domain-containing protein</fullName>
    </recommendedName>
</protein>
<dbReference type="Proteomes" id="UP000027195">
    <property type="component" value="Unassembled WGS sequence"/>
</dbReference>
<dbReference type="PROSITE" id="PS51857">
    <property type="entry name" value="CSD_2"/>
    <property type="match status" value="1"/>
</dbReference>
<evidence type="ECO:0000259" key="1">
    <source>
        <dbReference type="PROSITE" id="PS51857"/>
    </source>
</evidence>
<evidence type="ECO:0000313" key="3">
    <source>
        <dbReference type="Proteomes" id="UP000027195"/>
    </source>
</evidence>
<dbReference type="InParanoid" id="A0A067N1V8"/>
<feature type="domain" description="CSD" evidence="1">
    <location>
        <begin position="1"/>
        <end position="56"/>
    </location>
</feature>
<organism evidence="2 3">
    <name type="scientific">Botryobasidium botryosum (strain FD-172 SS1)</name>
    <dbReference type="NCBI Taxonomy" id="930990"/>
    <lineage>
        <taxon>Eukaryota</taxon>
        <taxon>Fungi</taxon>
        <taxon>Dikarya</taxon>
        <taxon>Basidiomycota</taxon>
        <taxon>Agaricomycotina</taxon>
        <taxon>Agaricomycetes</taxon>
        <taxon>Cantharellales</taxon>
        <taxon>Botryobasidiaceae</taxon>
        <taxon>Botryobasidium</taxon>
    </lineage>
</organism>
<dbReference type="InterPro" id="IPR002059">
    <property type="entry name" value="CSP_DNA-bd"/>
</dbReference>
<dbReference type="Gene3D" id="2.40.50.140">
    <property type="entry name" value="Nucleic acid-binding proteins"/>
    <property type="match status" value="1"/>
</dbReference>
<proteinExistence type="predicted"/>